<reference evidence="1 2" key="1">
    <citation type="submission" date="2017-04" db="EMBL/GenBank/DDBJ databases">
        <authorList>
            <person name="Afonso C.L."/>
            <person name="Miller P.J."/>
            <person name="Scott M.A."/>
            <person name="Spackman E."/>
            <person name="Goraichik I."/>
            <person name="Dimitrov K.M."/>
            <person name="Suarez D.L."/>
            <person name="Swayne D.E."/>
        </authorList>
    </citation>
    <scope>NUCLEOTIDE SEQUENCE [LARGE SCALE GENOMIC DNA]</scope>
    <source>
        <strain evidence="1 2">CGMCC 1.10972</strain>
    </source>
</reference>
<name>A0A1W2D9F9_9HYPH</name>
<protein>
    <submittedName>
        <fullName evidence="1">Uncharacterized protein</fullName>
    </submittedName>
</protein>
<accession>A0A1W2D9F9</accession>
<keyword evidence="2" id="KW-1185">Reference proteome</keyword>
<dbReference type="AlphaFoldDB" id="A0A1W2D9F9"/>
<sequence>MFVGNGRDRTDFKMDVFANGVDDRSFFVRNRFTDKFYPETLISAPLSELQISQVAQSLEPSVRVIISVIETGTFMKGTETGTALAQFAEACTTADDNVTPQRM</sequence>
<dbReference type="Proteomes" id="UP000192656">
    <property type="component" value="Unassembled WGS sequence"/>
</dbReference>
<evidence type="ECO:0000313" key="1">
    <source>
        <dbReference type="EMBL" id="SMC94207.1"/>
    </source>
</evidence>
<organism evidence="1 2">
    <name type="scientific">Fulvimarina manganoxydans</name>
    <dbReference type="NCBI Taxonomy" id="937218"/>
    <lineage>
        <taxon>Bacteria</taxon>
        <taxon>Pseudomonadati</taxon>
        <taxon>Pseudomonadota</taxon>
        <taxon>Alphaproteobacteria</taxon>
        <taxon>Hyphomicrobiales</taxon>
        <taxon>Aurantimonadaceae</taxon>
        <taxon>Fulvimarina</taxon>
    </lineage>
</organism>
<dbReference type="EMBL" id="FWXR01000013">
    <property type="protein sequence ID" value="SMC94207.1"/>
    <property type="molecule type" value="Genomic_DNA"/>
</dbReference>
<evidence type="ECO:0000313" key="2">
    <source>
        <dbReference type="Proteomes" id="UP000192656"/>
    </source>
</evidence>
<proteinExistence type="predicted"/>
<gene>
    <name evidence="1" type="ORF">SAMN06297251_113117</name>
</gene>